<dbReference type="InterPro" id="IPR007345">
    <property type="entry name" value="Polysacch_pyruvyl_Trfase"/>
</dbReference>
<reference evidence="2 3" key="1">
    <citation type="submission" date="2023-06" db="EMBL/GenBank/DDBJ databases">
        <title>The Gram-positive Non-spore-bearing Anaerobic Bacilli of Human Feces.</title>
        <authorList>
            <person name="Eggerth A.H."/>
        </authorList>
    </citation>
    <scope>NUCLEOTIDE SEQUENCE [LARGE SCALE GENOMIC DNA]</scope>
    <source>
        <strain evidence="2 3">CBA3108</strain>
    </source>
</reference>
<evidence type="ECO:0000313" key="2">
    <source>
        <dbReference type="EMBL" id="WCC80127.1"/>
    </source>
</evidence>
<protein>
    <submittedName>
        <fullName evidence="2">Polysaccharide pyruvyl transferase family protein</fullName>
    </submittedName>
</protein>
<dbReference type="Pfam" id="PF04230">
    <property type="entry name" value="PS_pyruv_trans"/>
    <property type="match status" value="1"/>
</dbReference>
<feature type="domain" description="Polysaccharide pyruvyl transferase" evidence="1">
    <location>
        <begin position="83"/>
        <end position="293"/>
    </location>
</feature>
<keyword evidence="2" id="KW-0808">Transferase</keyword>
<dbReference type="RefSeq" id="WP_271418310.1">
    <property type="nucleotide sequence ID" value="NZ_CP115668.1"/>
</dbReference>
<evidence type="ECO:0000313" key="3">
    <source>
        <dbReference type="Proteomes" id="UP001212097"/>
    </source>
</evidence>
<name>A0ABY7R050_9ACTN</name>
<dbReference type="Proteomes" id="UP001212097">
    <property type="component" value="Chromosome"/>
</dbReference>
<dbReference type="GO" id="GO:0016740">
    <property type="term" value="F:transferase activity"/>
    <property type="evidence" value="ECO:0007669"/>
    <property type="project" value="UniProtKB-KW"/>
</dbReference>
<sequence length="355" mass="38785">MKALVLWGDPHAANFGIRVLFEGTKQLLCSVDPSLDVDYQHYGWGTAPFPVARAKGAIKRRFRTREAVEWLRQYSVVVDLRAGDSFTDIYGLKFLAEQSLWAEFVAELGIPLIFGPMTVGPFRTRAGRLIARANLSRVKALVTRDSYSAGYAEGFGRPADAVGTDVVFALPRPERPAQPEHDVLLNVSGLLWSSDAHGDSGQYQTLVRDLIRDLREAGRSVTLLSHDVPDDVVSDARPGAMLAEEFGLVHVHPESLDQVRKTAASARLAIGSRMHMCLNSLSVGTPAVPLAYSRKFAPLLRDLGWEHTLELGAATTTSAVLAACQQAEEGDVDAVLHRADLLIDRVRECYASVIG</sequence>
<gene>
    <name evidence="2" type="ORF">O6R08_00750</name>
</gene>
<evidence type="ECO:0000259" key="1">
    <source>
        <dbReference type="Pfam" id="PF04230"/>
    </source>
</evidence>
<dbReference type="PANTHER" id="PTHR36836:SF1">
    <property type="entry name" value="COLANIC ACID BIOSYNTHESIS PROTEIN WCAK"/>
    <property type="match status" value="1"/>
</dbReference>
<keyword evidence="3" id="KW-1185">Reference proteome</keyword>
<proteinExistence type="predicted"/>
<dbReference type="EMBL" id="CP115668">
    <property type="protein sequence ID" value="WCC80127.1"/>
    <property type="molecule type" value="Genomic_DNA"/>
</dbReference>
<dbReference type="PANTHER" id="PTHR36836">
    <property type="entry name" value="COLANIC ACID BIOSYNTHESIS PROTEIN WCAK"/>
    <property type="match status" value="1"/>
</dbReference>
<organism evidence="2 3">
    <name type="scientific">Cutibacterium equinum</name>
    <dbReference type="NCBI Taxonomy" id="3016342"/>
    <lineage>
        <taxon>Bacteria</taxon>
        <taxon>Bacillati</taxon>
        <taxon>Actinomycetota</taxon>
        <taxon>Actinomycetes</taxon>
        <taxon>Propionibacteriales</taxon>
        <taxon>Propionibacteriaceae</taxon>
        <taxon>Cutibacterium</taxon>
    </lineage>
</organism>
<accession>A0ABY7R050</accession>